<dbReference type="InterPro" id="IPR017923">
    <property type="entry name" value="TFIIS_N"/>
</dbReference>
<evidence type="ECO:0000259" key="5">
    <source>
        <dbReference type="PROSITE" id="PS51998"/>
    </source>
</evidence>
<evidence type="ECO:0000313" key="6">
    <source>
        <dbReference type="EMBL" id="KAK1931510.1"/>
    </source>
</evidence>
<dbReference type="PROSITE" id="PS51319">
    <property type="entry name" value="TFIIS_N"/>
    <property type="match status" value="1"/>
</dbReference>
<dbReference type="PROSITE" id="PS51998">
    <property type="entry name" value="DEK_C"/>
    <property type="match status" value="1"/>
</dbReference>
<dbReference type="Pfam" id="PF08711">
    <property type="entry name" value="Med26"/>
    <property type="match status" value="1"/>
</dbReference>
<dbReference type="InterPro" id="IPR003617">
    <property type="entry name" value="TFIIS/CRSP70_N_sub"/>
</dbReference>
<sequence>MESAALNHVAVAFVVHEHHIDPAQDHQNEVKNLVRTVTHTFSATVGAAASAANPPMKRRLAARDSADDRRARASILAKMAGGMYTKMTSTGSSLIVNPRTISKELEAKIATAIAGVIATHDVSKLTTKLVRQAVEKEVHVSLSTHKDVLKRLMHQELRKLKAKKVAKRVTVEPWKIAMRREGMVKGLNCVYHMVREAASFPDWGLHAIQSLYDLQAVEEGEVLRLATLYARLIGALWLKQDRHADWAVGTVPTPTQLVNAITAVYLVERLGISHARRVELLDFCDRSPPVYGAKELLGWNPAEGPPQNDSKNGGSIYERLTSALILWHHSNALGISVGFSLPQLLQHLLPLYPYKGPNDLSPREYEDQVHLVTTLVFVLTNHGKLRCETDLLPHEYFFLRHHIVYYLAQQDAALLGETLRALRCFEGSSNLVQMRRGIAFLLLTQREDGSWASKNTQNDPYQRYFSTMQALWALCEPHRVGFAPAFAEATSTLELHLNADIELPDVTTAENIKDIPDTTGDTKTTSSEVVTSSAVAPAETEDAATRVAFLQGLLDQTGNVKIVPAELATHVLTTLADMVLTVDILKSTGVGRTINKLRKHSTPSVAKAATQLVAKWKKDLL</sequence>
<evidence type="ECO:0000256" key="2">
    <source>
        <dbReference type="ARBA" id="ARBA00023242"/>
    </source>
</evidence>
<dbReference type="InterPro" id="IPR051870">
    <property type="entry name" value="Elongin-A_domain"/>
</dbReference>
<accession>A0AAD9G4G4</accession>
<evidence type="ECO:0000256" key="3">
    <source>
        <dbReference type="PROSITE-ProRule" id="PRU00649"/>
    </source>
</evidence>
<evidence type="ECO:0000256" key="1">
    <source>
        <dbReference type="ARBA" id="ARBA00004123"/>
    </source>
</evidence>
<evidence type="ECO:0000313" key="7">
    <source>
        <dbReference type="Proteomes" id="UP001259832"/>
    </source>
</evidence>
<protein>
    <submittedName>
        <fullName evidence="6">Mediator of RNA polymerase II transcription subunit 26a</fullName>
    </submittedName>
</protein>
<dbReference type="InterPro" id="IPR008930">
    <property type="entry name" value="Terpenoid_cyclase/PrenylTrfase"/>
</dbReference>
<evidence type="ECO:0000259" key="4">
    <source>
        <dbReference type="PROSITE" id="PS51319"/>
    </source>
</evidence>
<reference evidence="6" key="1">
    <citation type="submission" date="2023-08" db="EMBL/GenBank/DDBJ databases">
        <title>Reference Genome Resource for the Citrus Pathogen Phytophthora citrophthora.</title>
        <authorList>
            <person name="Moller H."/>
            <person name="Coetzee B."/>
            <person name="Rose L.J."/>
            <person name="Van Niekerk J.M."/>
        </authorList>
    </citation>
    <scope>NUCLEOTIDE SEQUENCE</scope>
    <source>
        <strain evidence="6">STE-U-9442</strain>
    </source>
</reference>
<proteinExistence type="predicted"/>
<dbReference type="SUPFAM" id="SSF48239">
    <property type="entry name" value="Terpenoid cyclases/Protein prenyltransferases"/>
    <property type="match status" value="1"/>
</dbReference>
<dbReference type="SUPFAM" id="SSF47676">
    <property type="entry name" value="Conserved domain common to transcription factors TFIIS, elongin A, CRSP70"/>
    <property type="match status" value="1"/>
</dbReference>
<dbReference type="AlphaFoldDB" id="A0AAD9G4G4"/>
<dbReference type="Pfam" id="PF08766">
    <property type="entry name" value="DEK_C"/>
    <property type="match status" value="1"/>
</dbReference>
<organism evidence="6 7">
    <name type="scientific">Phytophthora citrophthora</name>
    <dbReference type="NCBI Taxonomy" id="4793"/>
    <lineage>
        <taxon>Eukaryota</taxon>
        <taxon>Sar</taxon>
        <taxon>Stramenopiles</taxon>
        <taxon>Oomycota</taxon>
        <taxon>Peronosporomycetes</taxon>
        <taxon>Peronosporales</taxon>
        <taxon>Peronosporaceae</taxon>
        <taxon>Phytophthora</taxon>
    </lineage>
</organism>
<dbReference type="Gene3D" id="1.20.930.10">
    <property type="entry name" value="Conserved domain common to transcription factors TFIIS, elongin A, CRSP70"/>
    <property type="match status" value="1"/>
</dbReference>
<dbReference type="PANTHER" id="PTHR15141">
    <property type="entry name" value="TRANSCRIPTION ELONGATION FACTOR B POLYPEPTIDE 3"/>
    <property type="match status" value="1"/>
</dbReference>
<feature type="domain" description="DEK-C" evidence="5">
    <location>
        <begin position="103"/>
        <end position="158"/>
    </location>
</feature>
<dbReference type="EMBL" id="JASMQC010000033">
    <property type="protein sequence ID" value="KAK1931510.1"/>
    <property type="molecule type" value="Genomic_DNA"/>
</dbReference>
<dbReference type="InterPro" id="IPR014876">
    <property type="entry name" value="DEK_C"/>
</dbReference>
<comment type="subcellular location">
    <subcellularLocation>
        <location evidence="1 3">Nucleus</location>
    </subcellularLocation>
</comment>
<dbReference type="SMART" id="SM00509">
    <property type="entry name" value="TFS2N"/>
    <property type="match status" value="1"/>
</dbReference>
<feature type="domain" description="TFIIS N-terminal" evidence="4">
    <location>
        <begin position="545"/>
        <end position="621"/>
    </location>
</feature>
<keyword evidence="2 3" id="KW-0539">Nucleus</keyword>
<keyword evidence="7" id="KW-1185">Reference proteome</keyword>
<gene>
    <name evidence="6" type="ORF">P3T76_012839</name>
</gene>
<dbReference type="InterPro" id="IPR035441">
    <property type="entry name" value="TFIIS/LEDGF_dom_sf"/>
</dbReference>
<dbReference type="PANTHER" id="PTHR15141:SF76">
    <property type="entry name" value="TRANSCRIPTION ELONGATION FACTOR B POLYPEPTIDE 3"/>
    <property type="match status" value="1"/>
</dbReference>
<comment type="caution">
    <text evidence="6">The sequence shown here is derived from an EMBL/GenBank/DDBJ whole genome shotgun (WGS) entry which is preliminary data.</text>
</comment>
<name>A0AAD9G4G4_9STRA</name>
<dbReference type="GO" id="GO:0005634">
    <property type="term" value="C:nucleus"/>
    <property type="evidence" value="ECO:0007669"/>
    <property type="project" value="UniProtKB-SubCell"/>
</dbReference>
<dbReference type="CDD" id="cd00183">
    <property type="entry name" value="TFIIS_I"/>
    <property type="match status" value="1"/>
</dbReference>
<dbReference type="Proteomes" id="UP001259832">
    <property type="component" value="Unassembled WGS sequence"/>
</dbReference>